<keyword evidence="2" id="KW-1185">Reference proteome</keyword>
<evidence type="ECO:0000313" key="1">
    <source>
        <dbReference type="EMBL" id="TNV78179.1"/>
    </source>
</evidence>
<comment type="caution">
    <text evidence="1">The sequence shown here is derived from an EMBL/GenBank/DDBJ whole genome shotgun (WGS) entry which is preliminary data.</text>
</comment>
<dbReference type="Proteomes" id="UP000785679">
    <property type="component" value="Unassembled WGS sequence"/>
</dbReference>
<proteinExistence type="predicted"/>
<name>A0A8J8NNT8_HALGN</name>
<sequence>MCHRDRRDQFGNSRSDSHKRILTLLCCHLLYGHLSSKKHLLLAISIQIDVFCIFSLCTKSTIQRVNFLLLHILRKMATNQYPQ</sequence>
<reference evidence="1" key="1">
    <citation type="submission" date="2019-06" db="EMBL/GenBank/DDBJ databases">
        <authorList>
            <person name="Zheng W."/>
        </authorList>
    </citation>
    <scope>NUCLEOTIDE SEQUENCE</scope>
    <source>
        <strain evidence="1">QDHG01</strain>
    </source>
</reference>
<gene>
    <name evidence="1" type="ORF">FGO68_gene3404</name>
</gene>
<accession>A0A8J8NNT8</accession>
<organism evidence="1 2">
    <name type="scientific">Halteria grandinella</name>
    <dbReference type="NCBI Taxonomy" id="5974"/>
    <lineage>
        <taxon>Eukaryota</taxon>
        <taxon>Sar</taxon>
        <taxon>Alveolata</taxon>
        <taxon>Ciliophora</taxon>
        <taxon>Intramacronucleata</taxon>
        <taxon>Spirotrichea</taxon>
        <taxon>Stichotrichia</taxon>
        <taxon>Sporadotrichida</taxon>
        <taxon>Halteriidae</taxon>
        <taxon>Halteria</taxon>
    </lineage>
</organism>
<dbReference type="EMBL" id="RRYP01010760">
    <property type="protein sequence ID" value="TNV78179.1"/>
    <property type="molecule type" value="Genomic_DNA"/>
</dbReference>
<dbReference type="AlphaFoldDB" id="A0A8J8NNT8"/>
<protein>
    <submittedName>
        <fullName evidence="1">Uncharacterized protein</fullName>
    </submittedName>
</protein>
<evidence type="ECO:0000313" key="2">
    <source>
        <dbReference type="Proteomes" id="UP000785679"/>
    </source>
</evidence>